<feature type="domain" description="Ecp2 effector protein-like" evidence="2">
    <location>
        <begin position="53"/>
        <end position="155"/>
    </location>
</feature>
<feature type="chain" id="PRO_5042048380" evidence="1">
    <location>
        <begin position="21"/>
        <end position="173"/>
    </location>
</feature>
<dbReference type="EMBL" id="JAULSN010000003">
    <property type="protein sequence ID" value="KAK3377138.1"/>
    <property type="molecule type" value="Genomic_DNA"/>
</dbReference>
<dbReference type="Proteomes" id="UP001287356">
    <property type="component" value="Unassembled WGS sequence"/>
</dbReference>
<evidence type="ECO:0000256" key="1">
    <source>
        <dbReference type="SAM" id="SignalP"/>
    </source>
</evidence>
<comment type="caution">
    <text evidence="3">The sequence shown here is derived from an EMBL/GenBank/DDBJ whole genome shotgun (WGS) entry which is preliminary data.</text>
</comment>
<accession>A0AAE0KI29</accession>
<reference evidence="3" key="2">
    <citation type="submission" date="2023-06" db="EMBL/GenBank/DDBJ databases">
        <authorList>
            <consortium name="Lawrence Berkeley National Laboratory"/>
            <person name="Haridas S."/>
            <person name="Hensen N."/>
            <person name="Bonometti L."/>
            <person name="Westerberg I."/>
            <person name="Brannstrom I.O."/>
            <person name="Guillou S."/>
            <person name="Cros-Aarteil S."/>
            <person name="Calhoun S."/>
            <person name="Kuo A."/>
            <person name="Mondo S."/>
            <person name="Pangilinan J."/>
            <person name="Riley R."/>
            <person name="Labutti K."/>
            <person name="Andreopoulos B."/>
            <person name="Lipzen A."/>
            <person name="Chen C."/>
            <person name="Yanf M."/>
            <person name="Daum C."/>
            <person name="Ng V."/>
            <person name="Clum A."/>
            <person name="Steindorff A."/>
            <person name="Ohm R."/>
            <person name="Martin F."/>
            <person name="Silar P."/>
            <person name="Natvig D."/>
            <person name="Lalanne C."/>
            <person name="Gautier V."/>
            <person name="Ament-Velasquez S.L."/>
            <person name="Kruys A."/>
            <person name="Hutchinson M.I."/>
            <person name="Powell A.J."/>
            <person name="Barry K."/>
            <person name="Miller A.N."/>
            <person name="Grigoriev I.V."/>
            <person name="Debuchy R."/>
            <person name="Gladieux P."/>
            <person name="Thoren M.H."/>
            <person name="Johannesson H."/>
        </authorList>
    </citation>
    <scope>NUCLEOTIDE SEQUENCE</scope>
    <source>
        <strain evidence="3">CBS 958.72</strain>
    </source>
</reference>
<evidence type="ECO:0000313" key="3">
    <source>
        <dbReference type="EMBL" id="KAK3377138.1"/>
    </source>
</evidence>
<feature type="signal peptide" evidence="1">
    <location>
        <begin position="1"/>
        <end position="20"/>
    </location>
</feature>
<proteinExistence type="predicted"/>
<protein>
    <submittedName>
        <fullName evidence="3">Necrosis-inducing factor-domain-containing protein</fullName>
    </submittedName>
</protein>
<dbReference type="InterPro" id="IPR029226">
    <property type="entry name" value="Ecp2-like"/>
</dbReference>
<evidence type="ECO:0000259" key="2">
    <source>
        <dbReference type="Pfam" id="PF14856"/>
    </source>
</evidence>
<dbReference type="AlphaFoldDB" id="A0AAE0KI29"/>
<keyword evidence="4" id="KW-1185">Reference proteome</keyword>
<evidence type="ECO:0000313" key="4">
    <source>
        <dbReference type="Proteomes" id="UP001287356"/>
    </source>
</evidence>
<keyword evidence="1" id="KW-0732">Signal</keyword>
<organism evidence="3 4">
    <name type="scientific">Lasiosphaeria ovina</name>
    <dbReference type="NCBI Taxonomy" id="92902"/>
    <lineage>
        <taxon>Eukaryota</taxon>
        <taxon>Fungi</taxon>
        <taxon>Dikarya</taxon>
        <taxon>Ascomycota</taxon>
        <taxon>Pezizomycotina</taxon>
        <taxon>Sordariomycetes</taxon>
        <taxon>Sordariomycetidae</taxon>
        <taxon>Sordariales</taxon>
        <taxon>Lasiosphaeriaceae</taxon>
        <taxon>Lasiosphaeria</taxon>
    </lineage>
</organism>
<sequence length="173" mass="18372">MHRLLGLAIAASALLALAQATPAPVVVVVGGGGDSTDSVPLFRRADDNKPEKDCGKSNITDQTSFASPLARDCMQLAANIRSGGGWSIFGPWQKEIAQFGTCAFGVTGISITGRLDTFYVGNQDVIDSITDSVQQFQHLSRDGKPIIGCEGKMGCKARISDDLIVTWGIYHTK</sequence>
<gene>
    <name evidence="3" type="ORF">B0T24DRAFT_235931</name>
</gene>
<dbReference type="Pfam" id="PF14856">
    <property type="entry name" value="Hce2"/>
    <property type="match status" value="1"/>
</dbReference>
<reference evidence="3" key="1">
    <citation type="journal article" date="2023" name="Mol. Phylogenet. Evol.">
        <title>Genome-scale phylogeny and comparative genomics of the fungal order Sordariales.</title>
        <authorList>
            <person name="Hensen N."/>
            <person name="Bonometti L."/>
            <person name="Westerberg I."/>
            <person name="Brannstrom I.O."/>
            <person name="Guillou S."/>
            <person name="Cros-Aarteil S."/>
            <person name="Calhoun S."/>
            <person name="Haridas S."/>
            <person name="Kuo A."/>
            <person name="Mondo S."/>
            <person name="Pangilinan J."/>
            <person name="Riley R."/>
            <person name="LaButti K."/>
            <person name="Andreopoulos B."/>
            <person name="Lipzen A."/>
            <person name="Chen C."/>
            <person name="Yan M."/>
            <person name="Daum C."/>
            <person name="Ng V."/>
            <person name="Clum A."/>
            <person name="Steindorff A."/>
            <person name="Ohm R.A."/>
            <person name="Martin F."/>
            <person name="Silar P."/>
            <person name="Natvig D.O."/>
            <person name="Lalanne C."/>
            <person name="Gautier V."/>
            <person name="Ament-Velasquez S.L."/>
            <person name="Kruys A."/>
            <person name="Hutchinson M.I."/>
            <person name="Powell A.J."/>
            <person name="Barry K."/>
            <person name="Miller A.N."/>
            <person name="Grigoriev I.V."/>
            <person name="Debuchy R."/>
            <person name="Gladieux P."/>
            <person name="Hiltunen Thoren M."/>
            <person name="Johannesson H."/>
        </authorList>
    </citation>
    <scope>NUCLEOTIDE SEQUENCE</scope>
    <source>
        <strain evidence="3">CBS 958.72</strain>
    </source>
</reference>
<name>A0AAE0KI29_9PEZI</name>